<dbReference type="GO" id="GO:0016020">
    <property type="term" value="C:membrane"/>
    <property type="evidence" value="ECO:0007669"/>
    <property type="project" value="UniProtKB-SubCell"/>
</dbReference>
<evidence type="ECO:0000259" key="12">
    <source>
        <dbReference type="Pfam" id="PF22776"/>
    </source>
</evidence>
<protein>
    <submittedName>
        <fullName evidence="13">Potassium transporter Kup</fullName>
    </submittedName>
</protein>
<feature type="domain" description="K+ potassium transporter C-terminal" evidence="12">
    <location>
        <begin position="468"/>
        <end position="624"/>
    </location>
</feature>
<evidence type="ECO:0000256" key="1">
    <source>
        <dbReference type="ARBA" id="ARBA00004141"/>
    </source>
</evidence>
<dbReference type="Proteomes" id="UP000293300">
    <property type="component" value="Unassembled WGS sequence"/>
</dbReference>
<dbReference type="OrthoDB" id="9805577at2"/>
<keyword evidence="9 10" id="KW-0472">Membrane</keyword>
<evidence type="ECO:0000256" key="3">
    <source>
        <dbReference type="ARBA" id="ARBA00022538"/>
    </source>
</evidence>
<feature type="transmembrane region" description="Helical" evidence="10">
    <location>
        <begin position="45"/>
        <end position="68"/>
    </location>
</feature>
<dbReference type="RefSeq" id="WP_131476061.1">
    <property type="nucleotide sequence ID" value="NZ_SJPE01000008.1"/>
</dbReference>
<proteinExistence type="predicted"/>
<name>A0A4Q9YXW9_9FLAO</name>
<keyword evidence="6" id="KW-0630">Potassium</keyword>
<reference evidence="13 14" key="1">
    <citation type="submission" date="2019-02" db="EMBL/GenBank/DDBJ databases">
        <title>Flavobacterium sp. RD-2-33 isolated from forest soil.</title>
        <authorList>
            <person name="Chaudhary D.K."/>
        </authorList>
    </citation>
    <scope>NUCLEOTIDE SEQUENCE [LARGE SCALE GENOMIC DNA]</scope>
    <source>
        <strain evidence="13 14">RD-2-33</strain>
    </source>
</reference>
<dbReference type="GO" id="GO:0015079">
    <property type="term" value="F:potassium ion transmembrane transporter activity"/>
    <property type="evidence" value="ECO:0007669"/>
    <property type="project" value="InterPro"/>
</dbReference>
<feature type="transmembrane region" description="Helical" evidence="10">
    <location>
        <begin position="329"/>
        <end position="349"/>
    </location>
</feature>
<feature type="transmembrane region" description="Helical" evidence="10">
    <location>
        <begin position="415"/>
        <end position="433"/>
    </location>
</feature>
<dbReference type="PANTHER" id="PTHR30540">
    <property type="entry name" value="OSMOTIC STRESS POTASSIUM TRANSPORTER"/>
    <property type="match status" value="1"/>
</dbReference>
<dbReference type="InterPro" id="IPR003855">
    <property type="entry name" value="K+_transporter"/>
</dbReference>
<keyword evidence="2" id="KW-0813">Transport</keyword>
<keyword evidence="4 10" id="KW-0812">Transmembrane</keyword>
<dbReference type="PANTHER" id="PTHR30540:SF83">
    <property type="entry name" value="K+ POTASSIUM TRANSPORTER"/>
    <property type="match status" value="1"/>
</dbReference>
<evidence type="ECO:0000256" key="4">
    <source>
        <dbReference type="ARBA" id="ARBA00022692"/>
    </source>
</evidence>
<dbReference type="InterPro" id="IPR053952">
    <property type="entry name" value="K_trans_C"/>
</dbReference>
<keyword evidence="8" id="KW-0406">Ion transport</keyword>
<dbReference type="Pfam" id="PF02705">
    <property type="entry name" value="K_trans"/>
    <property type="match status" value="1"/>
</dbReference>
<evidence type="ECO:0000256" key="9">
    <source>
        <dbReference type="ARBA" id="ARBA00023136"/>
    </source>
</evidence>
<evidence type="ECO:0000256" key="2">
    <source>
        <dbReference type="ARBA" id="ARBA00022448"/>
    </source>
</evidence>
<keyword evidence="7 10" id="KW-1133">Transmembrane helix</keyword>
<feature type="transmembrane region" description="Helical" evidence="10">
    <location>
        <begin position="12"/>
        <end position="33"/>
    </location>
</feature>
<keyword evidence="14" id="KW-1185">Reference proteome</keyword>
<feature type="domain" description="K+ potassium transporter integral membrane" evidence="11">
    <location>
        <begin position="15"/>
        <end position="445"/>
    </location>
</feature>
<keyword evidence="5" id="KW-0769">Symport</keyword>
<dbReference type="AlphaFoldDB" id="A0A4Q9YXW9"/>
<feature type="transmembrane region" description="Helical" evidence="10">
    <location>
        <begin position="236"/>
        <end position="257"/>
    </location>
</feature>
<evidence type="ECO:0000259" key="11">
    <source>
        <dbReference type="Pfam" id="PF02705"/>
    </source>
</evidence>
<sequence length="644" mass="73502">MNLSTPQKVTAVTLLVALGIIYGDIGTSPLYVMKAIIGTREISELLVYGGISCVFWTLTFQTTFKYIFLTLSADNHGEGGVFSLYALVKRFGKGKLVIPTILGATTLLADGIITPPISVASAVEGLEVIIPNIPTIPIVIAILSGLFVFQRFGTQKVGFIFGPAMVIWFTMLFVLGFAQILHHPNIIKALNPVYAYELLVTYPKGFWLLGAVFLCTTGAEALYSDLGHCGKMNIRITWMFVKICLITNYLGQAAWLMNQGQSLLGDRNPFYCIMPQWFLLLGIIIATLAAIIASQALISGSFTLINEAISLNFWPRVTLKNPTNLKGQIYIPSVNTILWVGCILMILYFKNSTHMEAAYGFSITIAMMMTTLLLMYYLVFIKKINKGWVTLILIIFSVIEVSFFIANVSKIKERWMFLFFELFIFMVMYVWYYSRKINNRFLKFTNLMEQTQSLAMLSEDDAIPKYATHLIYLSKADKTYEIEEKIIKSIFAKQPKRADVYWFFHINRTNEPFTLNYEVVELLDDKVIKIILNIGFRVQPKVELYFKKIVQDLVAKKELNLHIRPDGSTKYNAEPDYKFVIIEKYISVENQFAFKEGWMLTTYFWLKKLSLSDEKAFGLDKSDVQIEEYPMVYSPVTNLELNRK</sequence>
<evidence type="ECO:0000256" key="8">
    <source>
        <dbReference type="ARBA" id="ARBA00023065"/>
    </source>
</evidence>
<evidence type="ECO:0000256" key="10">
    <source>
        <dbReference type="SAM" id="Phobius"/>
    </source>
</evidence>
<evidence type="ECO:0000313" key="14">
    <source>
        <dbReference type="Proteomes" id="UP000293300"/>
    </source>
</evidence>
<accession>A0A4Q9YXW9</accession>
<feature type="transmembrane region" description="Helical" evidence="10">
    <location>
        <begin position="206"/>
        <end position="224"/>
    </location>
</feature>
<dbReference type="Pfam" id="PF22776">
    <property type="entry name" value="K_trans_C"/>
    <property type="match status" value="1"/>
</dbReference>
<comment type="subcellular location">
    <subcellularLocation>
        <location evidence="1">Membrane</location>
        <topology evidence="1">Multi-pass membrane protein</topology>
    </subcellularLocation>
</comment>
<dbReference type="GO" id="GO:0015293">
    <property type="term" value="F:symporter activity"/>
    <property type="evidence" value="ECO:0007669"/>
    <property type="project" value="UniProtKB-KW"/>
</dbReference>
<feature type="transmembrane region" description="Helical" evidence="10">
    <location>
        <begin position="277"/>
        <end position="298"/>
    </location>
</feature>
<evidence type="ECO:0000256" key="6">
    <source>
        <dbReference type="ARBA" id="ARBA00022958"/>
    </source>
</evidence>
<organism evidence="13 14">
    <name type="scientific">Flavobacterium silvisoli</name>
    <dbReference type="NCBI Taxonomy" id="2529433"/>
    <lineage>
        <taxon>Bacteria</taxon>
        <taxon>Pseudomonadati</taxon>
        <taxon>Bacteroidota</taxon>
        <taxon>Flavobacteriia</taxon>
        <taxon>Flavobacteriales</taxon>
        <taxon>Flavobacteriaceae</taxon>
        <taxon>Flavobacterium</taxon>
    </lineage>
</organism>
<evidence type="ECO:0000256" key="5">
    <source>
        <dbReference type="ARBA" id="ARBA00022847"/>
    </source>
</evidence>
<feature type="transmembrane region" description="Helical" evidence="10">
    <location>
        <begin position="128"/>
        <end position="149"/>
    </location>
</feature>
<keyword evidence="3" id="KW-0633">Potassium transport</keyword>
<dbReference type="InterPro" id="IPR053951">
    <property type="entry name" value="K_trans_N"/>
</dbReference>
<evidence type="ECO:0000313" key="13">
    <source>
        <dbReference type="EMBL" id="TBX68701.1"/>
    </source>
</evidence>
<feature type="transmembrane region" description="Helical" evidence="10">
    <location>
        <begin position="161"/>
        <end position="181"/>
    </location>
</feature>
<evidence type="ECO:0000256" key="7">
    <source>
        <dbReference type="ARBA" id="ARBA00022989"/>
    </source>
</evidence>
<feature type="transmembrane region" description="Helical" evidence="10">
    <location>
        <begin position="388"/>
        <end position="409"/>
    </location>
</feature>
<dbReference type="EMBL" id="SJPE01000008">
    <property type="protein sequence ID" value="TBX68701.1"/>
    <property type="molecule type" value="Genomic_DNA"/>
</dbReference>
<comment type="caution">
    <text evidence="13">The sequence shown here is derived from an EMBL/GenBank/DDBJ whole genome shotgun (WGS) entry which is preliminary data.</text>
</comment>
<feature type="transmembrane region" description="Helical" evidence="10">
    <location>
        <begin position="361"/>
        <end position="381"/>
    </location>
</feature>
<gene>
    <name evidence="13" type="ORF">EZL74_07860</name>
</gene>